<accession>A0A4R8DGS5</accession>
<dbReference type="OrthoDB" id="9814760at2"/>
<organism evidence="4 5">
    <name type="scientific">Dinghuibacter silviterrae</name>
    <dbReference type="NCBI Taxonomy" id="1539049"/>
    <lineage>
        <taxon>Bacteria</taxon>
        <taxon>Pseudomonadati</taxon>
        <taxon>Bacteroidota</taxon>
        <taxon>Chitinophagia</taxon>
        <taxon>Chitinophagales</taxon>
        <taxon>Chitinophagaceae</taxon>
        <taxon>Dinghuibacter</taxon>
    </lineage>
</organism>
<dbReference type="Gene3D" id="3.40.50.1820">
    <property type="entry name" value="alpha/beta hydrolase"/>
    <property type="match status" value="1"/>
</dbReference>
<keyword evidence="2" id="KW-0732">Signal</keyword>
<dbReference type="RefSeq" id="WP_133996531.1">
    <property type="nucleotide sequence ID" value="NZ_SODV01000002.1"/>
</dbReference>
<dbReference type="SUPFAM" id="SSF53474">
    <property type="entry name" value="alpha/beta-Hydrolases"/>
    <property type="match status" value="1"/>
</dbReference>
<reference evidence="4 5" key="1">
    <citation type="submission" date="2019-03" db="EMBL/GenBank/DDBJ databases">
        <title>Genomic Encyclopedia of Type Strains, Phase IV (KMG-IV): sequencing the most valuable type-strain genomes for metagenomic binning, comparative biology and taxonomic classification.</title>
        <authorList>
            <person name="Goeker M."/>
        </authorList>
    </citation>
    <scope>NUCLEOTIDE SEQUENCE [LARGE SCALE GENOMIC DNA]</scope>
    <source>
        <strain evidence="4 5">DSM 100059</strain>
    </source>
</reference>
<evidence type="ECO:0000313" key="4">
    <source>
        <dbReference type="EMBL" id="TDW96316.1"/>
    </source>
</evidence>
<evidence type="ECO:0000256" key="2">
    <source>
        <dbReference type="SAM" id="SignalP"/>
    </source>
</evidence>
<dbReference type="Proteomes" id="UP000294498">
    <property type="component" value="Unassembled WGS sequence"/>
</dbReference>
<dbReference type="InterPro" id="IPR050261">
    <property type="entry name" value="FrsA_esterase"/>
</dbReference>
<dbReference type="AlphaFoldDB" id="A0A4R8DGS5"/>
<dbReference type="InterPro" id="IPR029058">
    <property type="entry name" value="AB_hydrolase_fold"/>
</dbReference>
<feature type="compositionally biased region" description="Polar residues" evidence="1">
    <location>
        <begin position="382"/>
        <end position="394"/>
    </location>
</feature>
<name>A0A4R8DGS5_9BACT</name>
<dbReference type="InterPro" id="IPR002925">
    <property type="entry name" value="Dienelactn_hydro"/>
</dbReference>
<comment type="caution">
    <text evidence="4">The sequence shown here is derived from an EMBL/GenBank/DDBJ whole genome shotgun (WGS) entry which is preliminary data.</text>
</comment>
<proteinExistence type="predicted"/>
<feature type="region of interest" description="Disordered" evidence="1">
    <location>
        <begin position="371"/>
        <end position="394"/>
    </location>
</feature>
<evidence type="ECO:0000259" key="3">
    <source>
        <dbReference type="Pfam" id="PF01738"/>
    </source>
</evidence>
<protein>
    <submittedName>
        <fullName evidence="4">Dienelactone hydrolase family protein</fullName>
    </submittedName>
</protein>
<dbReference type="GO" id="GO:0016787">
    <property type="term" value="F:hydrolase activity"/>
    <property type="evidence" value="ECO:0007669"/>
    <property type="project" value="UniProtKB-KW"/>
</dbReference>
<dbReference type="PANTHER" id="PTHR22946">
    <property type="entry name" value="DIENELACTONE HYDROLASE DOMAIN-CONTAINING PROTEIN-RELATED"/>
    <property type="match status" value="1"/>
</dbReference>
<dbReference type="EMBL" id="SODV01000002">
    <property type="protein sequence ID" value="TDW96316.1"/>
    <property type="molecule type" value="Genomic_DNA"/>
</dbReference>
<evidence type="ECO:0000256" key="1">
    <source>
        <dbReference type="SAM" id="MobiDB-lite"/>
    </source>
</evidence>
<keyword evidence="5" id="KW-1185">Reference proteome</keyword>
<evidence type="ECO:0000313" key="5">
    <source>
        <dbReference type="Proteomes" id="UP000294498"/>
    </source>
</evidence>
<keyword evidence="4" id="KW-0378">Hydrolase</keyword>
<sequence length="394" mass="42886">MNIVLAAFSLLTLCGPAGAVCTPAGQTGGDTGAYTAGFKTLRLRDTTRIYSTNSDRGSELHFRPIDIDIWYPAKANSADTSMSVRNVFRLLEERANYYTGTKFGNGLGGQIAQLFCDHLHCSDSARVLNAKTRSFAGAAPATGRFPLVVYLSAFNGMSYENFPFFEALAQHGLVVVAVSSIGAKYPGEMTMRRVDLMAQVQDALNAIDVLKQNPEVDPTRIGVVGYSWGGLAGTILAGKLSAAKCVVSFDGSEFHHYGPAKEENRNFDSIRYHADFAGMKLAVPYLRLESTLPDEDDKPEPFDSVYDFKEKLSGLIRIFAVDSSRHENFGCLPFVVKASGQHCGTEDPYPVIIGFTLSFLEDQLAGKHQFEAEKKRDAGKITQKSAYSASHASP</sequence>
<feature type="chain" id="PRO_5020290311" evidence="2">
    <location>
        <begin position="20"/>
        <end position="394"/>
    </location>
</feature>
<dbReference type="Pfam" id="PF01738">
    <property type="entry name" value="DLH"/>
    <property type="match status" value="1"/>
</dbReference>
<gene>
    <name evidence="4" type="ORF">EDB95_4142</name>
</gene>
<feature type="domain" description="Dienelactone hydrolase" evidence="3">
    <location>
        <begin position="140"/>
        <end position="252"/>
    </location>
</feature>
<feature type="signal peptide" evidence="2">
    <location>
        <begin position="1"/>
        <end position="19"/>
    </location>
</feature>